<dbReference type="UniPathway" id="UPA00219"/>
<keyword evidence="7" id="KW-0472">Membrane</keyword>
<reference evidence="9 10" key="1">
    <citation type="journal article" date="2016" name="Nat. Commun.">
        <title>Thousands of microbial genomes shed light on interconnected biogeochemical processes in an aquifer system.</title>
        <authorList>
            <person name="Anantharaman K."/>
            <person name="Brown C.T."/>
            <person name="Hug L.A."/>
            <person name="Sharon I."/>
            <person name="Castelle C.J."/>
            <person name="Probst A.J."/>
            <person name="Thomas B.C."/>
            <person name="Singh A."/>
            <person name="Wilkins M.J."/>
            <person name="Karaoz U."/>
            <person name="Brodie E.L."/>
            <person name="Williams K.H."/>
            <person name="Hubbard S.S."/>
            <person name="Banfield J.F."/>
        </authorList>
    </citation>
    <scope>NUCLEOTIDE SEQUENCE [LARGE SCALE GENOMIC DNA]</scope>
</reference>
<comment type="pathway">
    <text evidence="1 6">Cell wall biogenesis; peptidoglycan biosynthesis.</text>
</comment>
<dbReference type="PROSITE" id="PS52029">
    <property type="entry name" value="LD_TPASE"/>
    <property type="match status" value="1"/>
</dbReference>
<keyword evidence="2" id="KW-0808">Transferase</keyword>
<dbReference type="GO" id="GO:0005576">
    <property type="term" value="C:extracellular region"/>
    <property type="evidence" value="ECO:0007669"/>
    <property type="project" value="TreeGrafter"/>
</dbReference>
<dbReference type="Gene3D" id="2.40.440.10">
    <property type="entry name" value="L,D-transpeptidase catalytic domain-like"/>
    <property type="match status" value="1"/>
</dbReference>
<dbReference type="Gene3D" id="3.10.20.800">
    <property type="match status" value="1"/>
</dbReference>
<dbReference type="SUPFAM" id="SSF143985">
    <property type="entry name" value="L,D-transpeptidase pre-catalytic domain-like"/>
    <property type="match status" value="1"/>
</dbReference>
<dbReference type="InterPro" id="IPR038063">
    <property type="entry name" value="Transpep_catalytic_dom"/>
</dbReference>
<dbReference type="GO" id="GO:0071555">
    <property type="term" value="P:cell wall organization"/>
    <property type="evidence" value="ECO:0007669"/>
    <property type="project" value="UniProtKB-UniRule"/>
</dbReference>
<dbReference type="GO" id="GO:0016740">
    <property type="term" value="F:transferase activity"/>
    <property type="evidence" value="ECO:0007669"/>
    <property type="project" value="UniProtKB-KW"/>
</dbReference>
<evidence type="ECO:0000256" key="5">
    <source>
        <dbReference type="ARBA" id="ARBA00023316"/>
    </source>
</evidence>
<evidence type="ECO:0000256" key="3">
    <source>
        <dbReference type="ARBA" id="ARBA00022960"/>
    </source>
</evidence>
<dbReference type="InterPro" id="IPR005490">
    <property type="entry name" value="LD_TPept_cat_dom"/>
</dbReference>
<sequence length="475" mass="52194">MSIRSKKILEWTILTVLGVIFVLLVSLFFYQKTYAGKIYYNVSVSGIDLSGKTKKQAQTLLESKFNAVTTKDVTFVAEDKEVTVPVADTGLTFDVSLAVNNAYSTGRSGQFFNHLWESAKTVISDQKIDVPAEIDEAKFKTLTDEKLPGLNVEAQNAQIKLESGVVSVVSEQAGQLIDTKDLANKIIDTSSEKNTENTLRVALNVTPVEATISSQNLNTVKAEAEKTISKTLTLTYEEKKFTPTKSEIGTFLSFDVNGSTFAISYSENAIKTYLSKISKNFEIQKKDRKINAADNSVIEEGVQGKYLDKNAATAKIKTEFTKTTPATIALTTYTEDPKELKVFPAEGIVPGRYEGKYIDIDLAQQKLCQIEGNNVLGCYTVSSGKPSTPTPVGTRYIMDKNPRAWSAPYGLYMPWWMGMGGGYGIHELPEWPGGYKEGEAHLGTPVSHGCVRLGVGPAQTMYNWADIGTPVYIHK</sequence>
<dbReference type="Pfam" id="PF03734">
    <property type="entry name" value="YkuD"/>
    <property type="match status" value="1"/>
</dbReference>
<evidence type="ECO:0000256" key="1">
    <source>
        <dbReference type="ARBA" id="ARBA00004752"/>
    </source>
</evidence>
<dbReference type="InterPro" id="IPR038054">
    <property type="entry name" value="LD_TPept-like_central_sf"/>
</dbReference>
<dbReference type="STRING" id="1797472.A2215_00915"/>
<keyword evidence="7" id="KW-1133">Transmembrane helix</keyword>
<accession>A0A1F5EEJ0</accession>
<comment type="caution">
    <text evidence="9">The sequence shown here is derived from an EMBL/GenBank/DDBJ whole genome shotgun (WGS) entry which is preliminary data.</text>
</comment>
<feature type="transmembrane region" description="Helical" evidence="7">
    <location>
        <begin position="12"/>
        <end position="30"/>
    </location>
</feature>
<dbReference type="Proteomes" id="UP000178583">
    <property type="component" value="Unassembled WGS sequence"/>
</dbReference>
<evidence type="ECO:0000259" key="8">
    <source>
        <dbReference type="PROSITE" id="PS52029"/>
    </source>
</evidence>
<dbReference type="InterPro" id="IPR022029">
    <property type="entry name" value="YoaR-like_PG-bd"/>
</dbReference>
<name>A0A1F5EEJ0_9BACT</name>
<dbReference type="GO" id="GO:0018104">
    <property type="term" value="P:peptidoglycan-protein cross-linking"/>
    <property type="evidence" value="ECO:0007669"/>
    <property type="project" value="TreeGrafter"/>
</dbReference>
<evidence type="ECO:0000313" key="9">
    <source>
        <dbReference type="EMBL" id="OGD65859.1"/>
    </source>
</evidence>
<keyword evidence="3 6" id="KW-0133">Cell shape</keyword>
<feature type="active site" description="Nucleophile" evidence="6">
    <location>
        <position position="450"/>
    </location>
</feature>
<protein>
    <recommendedName>
        <fullName evidence="8">L,D-TPase catalytic domain-containing protein</fullName>
    </recommendedName>
</protein>
<evidence type="ECO:0000256" key="6">
    <source>
        <dbReference type="PROSITE-ProRule" id="PRU01373"/>
    </source>
</evidence>
<evidence type="ECO:0000256" key="4">
    <source>
        <dbReference type="ARBA" id="ARBA00022984"/>
    </source>
</evidence>
<keyword evidence="5 6" id="KW-0961">Cell wall biogenesis/degradation</keyword>
<dbReference type="PANTHER" id="PTHR30582:SF2">
    <property type="entry name" value="L,D-TRANSPEPTIDASE YCIB-RELATED"/>
    <property type="match status" value="1"/>
</dbReference>
<dbReference type="InterPro" id="IPR050979">
    <property type="entry name" value="LD-transpeptidase"/>
</dbReference>
<evidence type="ECO:0000313" key="10">
    <source>
        <dbReference type="Proteomes" id="UP000178583"/>
    </source>
</evidence>
<dbReference type="GO" id="GO:0071972">
    <property type="term" value="F:peptidoglycan L,D-transpeptidase activity"/>
    <property type="evidence" value="ECO:0007669"/>
    <property type="project" value="TreeGrafter"/>
</dbReference>
<dbReference type="PANTHER" id="PTHR30582">
    <property type="entry name" value="L,D-TRANSPEPTIDASE"/>
    <property type="match status" value="1"/>
</dbReference>
<keyword evidence="4 6" id="KW-0573">Peptidoglycan synthesis</keyword>
<gene>
    <name evidence="9" type="ORF">A2215_00915</name>
</gene>
<proteinExistence type="predicted"/>
<dbReference type="EMBL" id="MEZY01000004">
    <property type="protein sequence ID" value="OGD65859.1"/>
    <property type="molecule type" value="Genomic_DNA"/>
</dbReference>
<dbReference type="Pfam" id="PF12229">
    <property type="entry name" value="PG_binding_4"/>
    <property type="match status" value="2"/>
</dbReference>
<keyword evidence="7" id="KW-0812">Transmembrane</keyword>
<organism evidence="9 10">
    <name type="scientific">Candidatus Berkelbacteria bacterium RIFOXYA2_FULL_43_10</name>
    <dbReference type="NCBI Taxonomy" id="1797472"/>
    <lineage>
        <taxon>Bacteria</taxon>
        <taxon>Candidatus Berkelbacteria</taxon>
    </lineage>
</organism>
<evidence type="ECO:0000256" key="2">
    <source>
        <dbReference type="ARBA" id="ARBA00022679"/>
    </source>
</evidence>
<dbReference type="CDD" id="cd16913">
    <property type="entry name" value="YkuD_like"/>
    <property type="match status" value="1"/>
</dbReference>
<dbReference type="GO" id="GO:0008360">
    <property type="term" value="P:regulation of cell shape"/>
    <property type="evidence" value="ECO:0007669"/>
    <property type="project" value="UniProtKB-UniRule"/>
</dbReference>
<feature type="active site" description="Proton donor/acceptor" evidence="6">
    <location>
        <position position="426"/>
    </location>
</feature>
<dbReference type="SUPFAM" id="SSF141523">
    <property type="entry name" value="L,D-transpeptidase catalytic domain-like"/>
    <property type="match status" value="1"/>
</dbReference>
<dbReference type="AlphaFoldDB" id="A0A1F5EEJ0"/>
<feature type="domain" description="L,D-TPase catalytic" evidence="8">
    <location>
        <begin position="356"/>
        <end position="474"/>
    </location>
</feature>
<evidence type="ECO:0000256" key="7">
    <source>
        <dbReference type="SAM" id="Phobius"/>
    </source>
</evidence>